<organism evidence="2 4">
    <name type="scientific">Halorubrum ejinorense</name>
    <dbReference type="NCBI Taxonomy" id="425309"/>
    <lineage>
        <taxon>Archaea</taxon>
        <taxon>Methanobacteriati</taxon>
        <taxon>Methanobacteriota</taxon>
        <taxon>Stenosarchaea group</taxon>
        <taxon>Halobacteria</taxon>
        <taxon>Halobacteriales</taxon>
        <taxon>Haloferacaceae</taxon>
        <taxon>Halorubrum</taxon>
    </lineage>
</organism>
<keyword evidence="1" id="KW-0472">Membrane</keyword>
<evidence type="ECO:0000313" key="2">
    <source>
        <dbReference type="EMBL" id="GAA0546938.1"/>
    </source>
</evidence>
<keyword evidence="5" id="KW-1185">Reference proteome</keyword>
<reference evidence="3 5" key="3">
    <citation type="submission" date="2024-06" db="EMBL/GenBank/DDBJ databases">
        <title>Halorubrum miltondacostae sp. nov., a potential PHA producer isolated from an inland solar saltern in Rio Maior, Portugal.</title>
        <authorList>
            <person name="Albuquerque L."/>
            <person name="Viver T."/>
            <person name="Barroso C."/>
            <person name="Claudino R."/>
            <person name="Galvan M."/>
            <person name="Simoes G."/>
            <person name="Lobo Da Cunha A."/>
            <person name="Egas C."/>
        </authorList>
    </citation>
    <scope>NUCLEOTIDE SEQUENCE [LARGE SCALE GENOMIC DNA]</scope>
    <source>
        <strain evidence="3 5">DSM 18646</strain>
    </source>
</reference>
<evidence type="ECO:0008006" key="6">
    <source>
        <dbReference type="Google" id="ProtNLM"/>
    </source>
</evidence>
<name>A0AAV3SUR9_9EURY</name>
<evidence type="ECO:0000313" key="3">
    <source>
        <dbReference type="EMBL" id="MEZ3166896.1"/>
    </source>
</evidence>
<dbReference type="EMBL" id="JBEDNW010000003">
    <property type="protein sequence ID" value="MEZ3166896.1"/>
    <property type="molecule type" value="Genomic_DNA"/>
</dbReference>
<dbReference type="Proteomes" id="UP001567571">
    <property type="component" value="Unassembled WGS sequence"/>
</dbReference>
<reference evidence="2" key="1">
    <citation type="journal article" date="2014" name="Int. J. Syst. Evol. Microbiol.">
        <title>Complete genome sequence of Corynebacterium casei LMG S-19264T (=DSM 44701T), isolated from a smear-ripened cheese.</title>
        <authorList>
            <consortium name="US DOE Joint Genome Institute (JGI-PGF)"/>
            <person name="Walter F."/>
            <person name="Albersmeier A."/>
            <person name="Kalinowski J."/>
            <person name="Ruckert C."/>
        </authorList>
    </citation>
    <scope>NUCLEOTIDE SEQUENCE</scope>
    <source>
        <strain evidence="2">JCM 14265</strain>
    </source>
</reference>
<comment type="caution">
    <text evidence="2">The sequence shown here is derived from an EMBL/GenBank/DDBJ whole genome shotgun (WGS) entry which is preliminary data.</text>
</comment>
<protein>
    <recommendedName>
        <fullName evidence="6">DUF3784 domain-containing protein</fullName>
    </recommendedName>
</protein>
<keyword evidence="1" id="KW-0812">Transmembrane</keyword>
<keyword evidence="1" id="KW-1133">Transmembrane helix</keyword>
<gene>
    <name evidence="3" type="ORF">ABNG02_06110</name>
    <name evidence="2" type="ORF">GCM10008994_22260</name>
</gene>
<accession>A0AAV3SUR9</accession>
<reference evidence="2" key="2">
    <citation type="submission" date="2023-12" db="EMBL/GenBank/DDBJ databases">
        <authorList>
            <person name="Sun Q."/>
            <person name="Inoue M."/>
        </authorList>
    </citation>
    <scope>NUCLEOTIDE SEQUENCE</scope>
    <source>
        <strain evidence="2">JCM 14265</strain>
    </source>
</reference>
<evidence type="ECO:0000313" key="4">
    <source>
        <dbReference type="Proteomes" id="UP001501425"/>
    </source>
</evidence>
<evidence type="ECO:0000313" key="5">
    <source>
        <dbReference type="Proteomes" id="UP001567571"/>
    </source>
</evidence>
<evidence type="ECO:0000256" key="1">
    <source>
        <dbReference type="SAM" id="Phobius"/>
    </source>
</evidence>
<sequence>MSILETVVVAHVVGICLLLAWAIHGRGRVSLIAGYDGGLPPEREAELARDAAAVLVAAAAATTLLVVDAWTGGVPRAEALTTLAIVAPVAWFLWKWNVREPPSTTR</sequence>
<feature type="transmembrane region" description="Helical" evidence="1">
    <location>
        <begin position="6"/>
        <end position="23"/>
    </location>
</feature>
<proteinExistence type="predicted"/>
<dbReference type="AlphaFoldDB" id="A0AAV3SUR9"/>
<dbReference type="RefSeq" id="WP_343779084.1">
    <property type="nucleotide sequence ID" value="NZ_BAAADQ010000013.1"/>
</dbReference>
<dbReference type="Proteomes" id="UP001501425">
    <property type="component" value="Unassembled WGS sequence"/>
</dbReference>
<dbReference type="EMBL" id="BAAADQ010000013">
    <property type="protein sequence ID" value="GAA0546938.1"/>
    <property type="molecule type" value="Genomic_DNA"/>
</dbReference>